<dbReference type="GO" id="GO:0031543">
    <property type="term" value="F:peptidyl-proline dioxygenase activity"/>
    <property type="evidence" value="ECO:0007669"/>
    <property type="project" value="UniProtKB-ARBA"/>
</dbReference>
<feature type="compositionally biased region" description="Polar residues" evidence="29">
    <location>
        <begin position="1617"/>
        <end position="1643"/>
    </location>
</feature>
<evidence type="ECO:0000256" key="14">
    <source>
        <dbReference type="ARBA" id="ARBA00022824"/>
    </source>
</evidence>
<keyword evidence="10" id="KW-1017">Isopeptide bond</keyword>
<evidence type="ECO:0000256" key="4">
    <source>
        <dbReference type="ARBA" id="ARBA00004496"/>
    </source>
</evidence>
<sequence>MSFLGGAECSTAGNPLTQFTKHVHDDTSLQRDRLVGRGSGGVQESMRTQRMGMGQDKMMDEFLRQTGQIPQDPGQPFAMEHMRRELEGYQAAPQRAGSPGWAAEFNPGEEARLEAAFQVPKVGGFVPAGFTPAEFQRFQQMERNSSTRMSSPRSQTPTTMTGYQTPVGVNYLTGMGMGMGMMGSTYRPMAMQRPQSETATQGKGKGRMIELDDQNWEQQFAEIDAVGQQDLDAEANAAIEAELNDMDRQMLDDEHLGSLGEGVHMGDLDQWDGFDALHAHSFRDPQLGDYLFEEENVFRSMPDPFLEGVNIMREGGNLSLAALAFEAAVQKAPNHTDAWTMLGSVQAQNEKESPAIRALEHALTLDPSNLAALMGLAVSYTNEGYDSTAYRTLERWLATKYPEIIAPSALTTAADVGFTDRHQLHAKVTDLFIRAAQLSPAGEHMDPDVQVGLGVLFYGDEEYDKAVDCFEAALASTELGSSNRRSQLHLLWNRLGATLANSGRSEEAIAAYERALTLHPNFVRARYNLGVSCINIGCLEEAAQHLLGALAMHKVVEREGVERIREVTGVGEGVDEEGLERLMGGMNQKHKIPQLTRRKMKRKAQDENPDLPDEANGRAEKKRRSSVDKTSRSVVEHHFRSGLFEKTVLREYKSSYATSEPYKHGVIQNLIAPELLCHVRSEIQRNLHFTPKETDIYKIHQSGDLANLDGLDDSSLKLLPSLLTLRDALYSAAFRDYLSAVTGSGPLSGQKTDMAINVYTPGCHLLCHDDVIGSRRVSYILYLTDPDRPWRAEWGGALRLYPTRTFTGDDGEETKVPSPDFSVCIPPAFNQLTFFAVQPGESFHDVEEVYARKEGEKEEDDGGRVRMAISGWYHIPQEGEDGYEEGLEERLAEKSSLMQLQGKGDKYDLPQAQIQIYDQETGHTTVDGNGKQPVKASDEDDDSALTVADLDFLLDFLAPTYLTPDTLSSLSSIFADESSLRLSDVLSAKFSSSIRSYINSQEQEHPLDDLSSAEIEASTDWKVARPPHKHRFLFQQPSLSTQDSTAESTPLHSLLNTLLPSRPFRKWLALATGLTLTSHDILARRFRRGMDYTLATGYNEDVSRLEVTLGITPTKGWGDDEDEDADKEGKAEDGSPTVANESKEPEEDEHEEADEDGKEETTDATVENASKKAGDNKHEDADEDGKEKDSDSTANRYTRAEVDDEEHGDEEHGDENETEKDKRATVAKGSNEVRDSNEAPVDAGEKEHDRDIITPPSKQPSDDEPSSTAEEEKGNQHDTRAPAAPVSEEPLPATTNLPAPSTSGNPAPTTDVGGYEVYMAEVYMAKVYMAGDDDPDTGGNAGVPVLPPSAQNPYPTPSTSFPPPSSPSFSHPNPESNPDLTSNPNPKYNPTTMKSSDPAIYHSATAGEDDGVLFSLAAGWNVMNVVLRDRGVLRYVKYRHVVKLPATIPIQELAEQWNVDHVDASGYSHLKVVLDIHFHLISLNLYTRGKLPAALQAISALESSKMAATSGRPWEAASTRPGQLPSISTLTNALPGGAIPGAQASPTYRSSSIRDRDSSIYTAQSQSARSSTYSNGTSGHLSLSNITSAHTSPNRVSAASSQFGTTSHPADYPPTPSSLGPQSSPRFASSHQSQGLPSINQQYDAPRPSSDFPPQESRRSSIGSQMNNGMTNLQLNGTSSPYGSTNASQTSIALGLQQQRGITSMSNGIRNSRASGQTPMSPLGPNAGEPRSYYPKTAPIISANPVREVYNAEQPTTGQPYAFPDPDMDRSSGSGEEPRSTSAMFSRRDSGHTSITSSIITSDSRLPPGQHRLDDDMPGTHHHSLQHRQVSSLVGDPESPDGVSPYSRTPALRVSHKLAERKRRSEMKDLFEALRLQIPSHQGAKSSKWEILTKASDYIKQLEGLVQHSQHFEKQLVRASHDLETTRREHDRLLTENQRLVQELQRYQQPQPLYQPPPPPPQYNVPSVHMLADRSLPPLTNGIPAASTMQGVQYSDDRR</sequence>
<evidence type="ECO:0000256" key="29">
    <source>
        <dbReference type="SAM" id="MobiDB-lite"/>
    </source>
</evidence>
<dbReference type="GO" id="GO:0005506">
    <property type="term" value="F:iron ion binding"/>
    <property type="evidence" value="ECO:0007669"/>
    <property type="project" value="InterPro"/>
</dbReference>
<feature type="compositionally biased region" description="Basic and acidic residues" evidence="29">
    <location>
        <begin position="1270"/>
        <end position="1280"/>
    </location>
</feature>
<evidence type="ECO:0000256" key="9">
    <source>
        <dbReference type="ARBA" id="ARBA00022490"/>
    </source>
</evidence>
<evidence type="ECO:0000256" key="3">
    <source>
        <dbReference type="ARBA" id="ARBA00004275"/>
    </source>
</evidence>
<dbReference type="InterPro" id="IPR043044">
    <property type="entry name" value="TPA1/Ofd1_C"/>
</dbReference>
<protein>
    <recommendedName>
        <fullName evidence="7">Peroxisomal targeting signal receptor</fullName>
    </recommendedName>
    <alternativeName>
        <fullName evidence="24">Peroxin-5</fullName>
    </alternativeName>
    <alternativeName>
        <fullName evidence="27">uS12 prolyl 3,4-dihydroxylase</fullName>
    </alternativeName>
</protein>
<evidence type="ECO:0000256" key="10">
    <source>
        <dbReference type="ARBA" id="ARBA00022499"/>
    </source>
</evidence>
<feature type="repeat" description="TPR" evidence="28">
    <location>
        <begin position="489"/>
        <end position="522"/>
    </location>
</feature>
<keyword evidence="11" id="KW-0479">Metal-binding</keyword>
<dbReference type="Pfam" id="PF00515">
    <property type="entry name" value="TPR_1"/>
    <property type="match status" value="1"/>
</dbReference>
<feature type="region of interest" description="Disordered" evidence="29">
    <location>
        <begin position="1511"/>
        <end position="1686"/>
    </location>
</feature>
<feature type="repeat" description="TPR" evidence="28">
    <location>
        <begin position="336"/>
        <end position="369"/>
    </location>
</feature>
<keyword evidence="15" id="KW-0832">Ubl conjugation</keyword>
<evidence type="ECO:0000259" key="31">
    <source>
        <dbReference type="PROSITE" id="PS51471"/>
    </source>
</evidence>
<evidence type="ECO:0000256" key="12">
    <source>
        <dbReference type="ARBA" id="ARBA00022737"/>
    </source>
</evidence>
<feature type="compositionally biased region" description="Polar residues" evidence="29">
    <location>
        <begin position="1660"/>
        <end position="1686"/>
    </location>
</feature>
<feature type="compositionally biased region" description="Basic and acidic residues" evidence="29">
    <location>
        <begin position="1169"/>
        <end position="1191"/>
    </location>
</feature>
<evidence type="ECO:0000256" key="2">
    <source>
        <dbReference type="ARBA" id="ARBA00004123"/>
    </source>
</evidence>
<evidence type="ECO:0000256" key="17">
    <source>
        <dbReference type="ARBA" id="ARBA00022927"/>
    </source>
</evidence>
<feature type="region of interest" description="Disordered" evidence="29">
    <location>
        <begin position="21"/>
        <end position="43"/>
    </location>
</feature>
<dbReference type="GO" id="GO:0046983">
    <property type="term" value="F:protein dimerization activity"/>
    <property type="evidence" value="ECO:0007669"/>
    <property type="project" value="InterPro"/>
</dbReference>
<dbReference type="GO" id="GO:0006449">
    <property type="term" value="P:regulation of translational termination"/>
    <property type="evidence" value="ECO:0007669"/>
    <property type="project" value="TreeGrafter"/>
</dbReference>
<evidence type="ECO:0000313" key="32">
    <source>
        <dbReference type="EMBL" id="SLM37676.1"/>
    </source>
</evidence>
<keyword evidence="8" id="KW-0813">Transport</keyword>
<feature type="domain" description="BHLH" evidence="30">
    <location>
        <begin position="1851"/>
        <end position="1902"/>
    </location>
</feature>
<feature type="region of interest" description="Disordered" evidence="29">
    <location>
        <begin position="1755"/>
        <end position="1862"/>
    </location>
</feature>
<dbReference type="InterPro" id="IPR011990">
    <property type="entry name" value="TPR-like_helical_dom_sf"/>
</dbReference>
<dbReference type="Pfam" id="PF10637">
    <property type="entry name" value="Ofd1_CTDD"/>
    <property type="match status" value="1"/>
</dbReference>
<dbReference type="InterPro" id="IPR011598">
    <property type="entry name" value="bHLH_dom"/>
</dbReference>
<feature type="compositionally biased region" description="Basic and acidic residues" evidence="29">
    <location>
        <begin position="615"/>
        <end position="632"/>
    </location>
</feature>
<dbReference type="Gene3D" id="4.10.280.10">
    <property type="entry name" value="Helix-loop-helix DNA-binding domain"/>
    <property type="match status" value="1"/>
</dbReference>
<feature type="region of interest" description="Disordered" evidence="29">
    <location>
        <begin position="142"/>
        <end position="163"/>
    </location>
</feature>
<dbReference type="EMBL" id="FWEW01001806">
    <property type="protein sequence ID" value="SLM37676.1"/>
    <property type="molecule type" value="Genomic_DNA"/>
</dbReference>
<dbReference type="FunFam" id="2.60.120.620:FF:000014">
    <property type="entry name" value="Prolyl 3,4-dihydroxylase TPA1"/>
    <property type="match status" value="1"/>
</dbReference>
<dbReference type="GO" id="GO:0009896">
    <property type="term" value="P:positive regulation of catabolic process"/>
    <property type="evidence" value="ECO:0007669"/>
    <property type="project" value="UniProtKB-ARBA"/>
</dbReference>
<dbReference type="GO" id="GO:0031418">
    <property type="term" value="F:L-ascorbic acid binding"/>
    <property type="evidence" value="ECO:0007669"/>
    <property type="project" value="UniProtKB-KW"/>
</dbReference>
<dbReference type="PROSITE" id="PS50888">
    <property type="entry name" value="BHLH"/>
    <property type="match status" value="1"/>
</dbReference>
<keyword evidence="20" id="KW-0560">Oxidoreductase</keyword>
<evidence type="ECO:0000256" key="11">
    <source>
        <dbReference type="ARBA" id="ARBA00022723"/>
    </source>
</evidence>
<dbReference type="Gene3D" id="1.25.40.10">
    <property type="entry name" value="Tetratricopeptide repeat domain"/>
    <property type="match status" value="1"/>
</dbReference>
<dbReference type="InterPro" id="IPR019601">
    <property type="entry name" value="Oxoglutarate/Fe-dep_Oase_C"/>
</dbReference>
<keyword evidence="19" id="KW-0882">Thioester bond</keyword>
<comment type="similarity">
    <text evidence="5">Belongs to the peroxisomal targeting signal receptor family.</text>
</comment>
<feature type="compositionally biased region" description="Basic and acidic residues" evidence="29">
    <location>
        <begin position="1231"/>
        <end position="1252"/>
    </location>
</feature>
<feature type="region of interest" description="Disordered" evidence="29">
    <location>
        <begin position="585"/>
        <end position="632"/>
    </location>
</feature>
<evidence type="ECO:0000256" key="15">
    <source>
        <dbReference type="ARBA" id="ARBA00022843"/>
    </source>
</evidence>
<feature type="compositionally biased region" description="Low complexity" evidence="29">
    <location>
        <begin position="1367"/>
        <end position="1378"/>
    </location>
</feature>
<dbReference type="Gene3D" id="2.60.120.620">
    <property type="entry name" value="q2cbj1_9rhob like domain"/>
    <property type="match status" value="1"/>
</dbReference>
<feature type="compositionally biased region" description="Polar residues" evidence="29">
    <location>
        <begin position="1379"/>
        <end position="1395"/>
    </location>
</feature>
<comment type="similarity">
    <text evidence="6">Belongs to the TPA1 family.</text>
</comment>
<evidence type="ECO:0000256" key="1">
    <source>
        <dbReference type="ARBA" id="ARBA00001961"/>
    </source>
</evidence>
<keyword evidence="16" id="KW-0847">Vitamin C</keyword>
<dbReference type="PANTHER" id="PTHR12117">
    <property type="entry name" value="HISTONE ACETYLTRANSFERASE COMPLEX"/>
    <property type="match status" value="1"/>
</dbReference>
<feature type="compositionally biased region" description="Polar residues" evidence="29">
    <location>
        <begin position="1706"/>
        <end position="1720"/>
    </location>
</feature>
<comment type="catalytic activity">
    <reaction evidence="25">
        <text>[ribosomal protein uS12]-L-proline + 2-oxoglutarate + O2 = [ribosomal protein uS12]-(3S)-3-hydroxy-L-proline + succinate + CO2</text>
        <dbReference type="Rhea" id="RHEA:54156"/>
        <dbReference type="Rhea" id="RHEA-COMP:13816"/>
        <dbReference type="Rhea" id="RHEA-COMP:13818"/>
        <dbReference type="ChEBI" id="CHEBI:15379"/>
        <dbReference type="ChEBI" id="CHEBI:16526"/>
        <dbReference type="ChEBI" id="CHEBI:16810"/>
        <dbReference type="ChEBI" id="CHEBI:30031"/>
        <dbReference type="ChEBI" id="CHEBI:50342"/>
        <dbReference type="ChEBI" id="CHEBI:85428"/>
    </reaction>
</comment>
<evidence type="ECO:0000256" key="25">
    <source>
        <dbReference type="ARBA" id="ARBA00047444"/>
    </source>
</evidence>
<evidence type="ECO:0000256" key="7">
    <source>
        <dbReference type="ARBA" id="ARBA00014710"/>
    </source>
</evidence>
<feature type="compositionally biased region" description="Polar residues" evidence="29">
    <location>
        <begin position="1561"/>
        <end position="1608"/>
    </location>
</feature>
<keyword evidence="13 28" id="KW-0802">TPR repeat</keyword>
<dbReference type="PROSITE" id="PS51471">
    <property type="entry name" value="FE2OG_OXY"/>
    <property type="match status" value="1"/>
</dbReference>
<evidence type="ECO:0000256" key="16">
    <source>
        <dbReference type="ARBA" id="ARBA00022896"/>
    </source>
</evidence>
<keyword evidence="9" id="KW-0963">Cytoplasm</keyword>
<dbReference type="PANTHER" id="PTHR12117:SF0">
    <property type="entry name" value="PROLYL 3-HYDROXYLASE OGFOD1"/>
    <property type="match status" value="1"/>
</dbReference>
<evidence type="ECO:0000256" key="22">
    <source>
        <dbReference type="ARBA" id="ARBA00023180"/>
    </source>
</evidence>
<dbReference type="GO" id="GO:0005634">
    <property type="term" value="C:nucleus"/>
    <property type="evidence" value="ECO:0007669"/>
    <property type="project" value="UniProtKB-SubCell"/>
</dbReference>
<keyword evidence="17" id="KW-0653">Protein transport</keyword>
<comment type="catalytic activity">
    <reaction evidence="26">
        <text>[ribosomal protein uS12]-(3S)-3-hydroxy-L-proline + 2-oxoglutarate + O2 = [ribosomal protein uS12]-(3S)-3,4-dihydroxy-L-proline + succinate + CO2</text>
        <dbReference type="Rhea" id="RHEA:54160"/>
        <dbReference type="Rhea" id="RHEA-COMP:13817"/>
        <dbReference type="Rhea" id="RHEA-COMP:13818"/>
        <dbReference type="ChEBI" id="CHEBI:15379"/>
        <dbReference type="ChEBI" id="CHEBI:16526"/>
        <dbReference type="ChEBI" id="CHEBI:16810"/>
        <dbReference type="ChEBI" id="CHEBI:30031"/>
        <dbReference type="ChEBI" id="CHEBI:85428"/>
        <dbReference type="ChEBI" id="CHEBI:138052"/>
    </reaction>
</comment>
<dbReference type="Pfam" id="PF13661">
    <property type="entry name" value="2OG-FeII_Oxy_4"/>
    <property type="match status" value="1"/>
</dbReference>
<accession>A0A1W5D3M4</accession>
<reference evidence="33" key="1">
    <citation type="submission" date="2017-03" db="EMBL/GenBank/DDBJ databases">
        <authorList>
            <person name="Sharma R."/>
            <person name="Thines M."/>
        </authorList>
    </citation>
    <scope>NUCLEOTIDE SEQUENCE [LARGE SCALE GENOMIC DNA]</scope>
</reference>
<evidence type="ECO:0000256" key="21">
    <source>
        <dbReference type="ARBA" id="ARBA00023004"/>
    </source>
</evidence>
<feature type="compositionally biased region" description="Pro residues" evidence="29">
    <location>
        <begin position="1354"/>
        <end position="1366"/>
    </location>
</feature>
<feature type="region of interest" description="Disordered" evidence="29">
    <location>
        <begin position="1335"/>
        <end position="1396"/>
    </location>
</feature>
<evidence type="ECO:0000256" key="19">
    <source>
        <dbReference type="ARBA" id="ARBA00022966"/>
    </source>
</evidence>
<evidence type="ECO:0000256" key="24">
    <source>
        <dbReference type="ARBA" id="ARBA00032505"/>
    </source>
</evidence>
<dbReference type="InterPro" id="IPR036638">
    <property type="entry name" value="HLH_DNA-bd_sf"/>
</dbReference>
<evidence type="ECO:0000256" key="27">
    <source>
        <dbReference type="ARBA" id="ARBA00081607"/>
    </source>
</evidence>
<dbReference type="InterPro" id="IPR039558">
    <property type="entry name" value="TPA1/OFD1_N"/>
</dbReference>
<feature type="compositionally biased region" description="Basic and acidic residues" evidence="29">
    <location>
        <begin position="22"/>
        <end position="35"/>
    </location>
</feature>
<evidence type="ECO:0000256" key="5">
    <source>
        <dbReference type="ARBA" id="ARBA00005348"/>
    </source>
</evidence>
<feature type="compositionally biased region" description="Acidic residues" evidence="29">
    <location>
        <begin position="1202"/>
        <end position="1218"/>
    </location>
</feature>
<evidence type="ECO:0000256" key="18">
    <source>
        <dbReference type="ARBA" id="ARBA00022964"/>
    </source>
</evidence>
<dbReference type="SMART" id="SM00028">
    <property type="entry name" value="TPR"/>
    <property type="match status" value="4"/>
</dbReference>
<evidence type="ECO:0000313" key="33">
    <source>
        <dbReference type="Proteomes" id="UP000192927"/>
    </source>
</evidence>
<feature type="compositionally biased region" description="Basic residues" evidence="29">
    <location>
        <begin position="588"/>
        <end position="602"/>
    </location>
</feature>
<dbReference type="InterPro" id="IPR051842">
    <property type="entry name" value="uS12_prolyl_hydroxylase"/>
</dbReference>
<dbReference type="InterPro" id="IPR006620">
    <property type="entry name" value="Pro_4_hyd_alph"/>
</dbReference>
<comment type="subcellular location">
    <subcellularLocation>
        <location evidence="4">Cytoplasm</location>
    </subcellularLocation>
    <subcellularLocation>
        <location evidence="2">Nucleus</location>
    </subcellularLocation>
    <subcellularLocation>
        <location evidence="3">Peroxisome</location>
    </subcellularLocation>
</comment>
<dbReference type="SUPFAM" id="SSF47459">
    <property type="entry name" value="HLH, helix-loop-helix DNA-binding domain"/>
    <property type="match status" value="1"/>
</dbReference>
<keyword evidence="18" id="KW-0223">Dioxygenase</keyword>
<dbReference type="InterPro" id="IPR005123">
    <property type="entry name" value="Oxoglu/Fe-dep_dioxygenase_dom"/>
</dbReference>
<evidence type="ECO:0000256" key="23">
    <source>
        <dbReference type="ARBA" id="ARBA00023242"/>
    </source>
</evidence>
<feature type="region of interest" description="Disordered" evidence="29">
    <location>
        <begin position="1706"/>
        <end position="1726"/>
    </location>
</feature>
<dbReference type="Pfam" id="PF13432">
    <property type="entry name" value="TPR_16"/>
    <property type="match status" value="1"/>
</dbReference>
<dbReference type="SMART" id="SM00702">
    <property type="entry name" value="P4Hc"/>
    <property type="match status" value="1"/>
</dbReference>
<dbReference type="Gene3D" id="3.60.130.20">
    <property type="entry name" value="Oxoglutarate/iron-dependent oxygenase, C-terminal degradation domain"/>
    <property type="match status" value="1"/>
</dbReference>
<evidence type="ECO:0000256" key="20">
    <source>
        <dbReference type="ARBA" id="ARBA00023002"/>
    </source>
</evidence>
<feature type="compositionally biased region" description="Polar residues" evidence="29">
    <location>
        <begin position="1293"/>
        <end position="1308"/>
    </location>
</feature>
<dbReference type="Pfam" id="PF00010">
    <property type="entry name" value="HLH"/>
    <property type="match status" value="1"/>
</dbReference>
<evidence type="ECO:0000256" key="13">
    <source>
        <dbReference type="ARBA" id="ARBA00022803"/>
    </source>
</evidence>
<keyword evidence="14" id="KW-0256">Endoplasmic reticulum</keyword>
<evidence type="ECO:0000259" key="30">
    <source>
        <dbReference type="PROSITE" id="PS50888"/>
    </source>
</evidence>
<evidence type="ECO:0000256" key="26">
    <source>
        <dbReference type="ARBA" id="ARBA00051966"/>
    </source>
</evidence>
<proteinExistence type="inferred from homology"/>
<keyword evidence="23" id="KW-0539">Nucleus</keyword>
<dbReference type="FunFam" id="1.25.40.10:FF:000218">
    <property type="entry name" value="Peroxisomal targeting signal receptor"/>
    <property type="match status" value="1"/>
</dbReference>
<dbReference type="GO" id="GO:0010604">
    <property type="term" value="P:positive regulation of macromolecule metabolic process"/>
    <property type="evidence" value="ECO:0007669"/>
    <property type="project" value="UniProtKB-ARBA"/>
</dbReference>
<organism evidence="32 33">
    <name type="scientific">Lasallia pustulata</name>
    <dbReference type="NCBI Taxonomy" id="136370"/>
    <lineage>
        <taxon>Eukaryota</taxon>
        <taxon>Fungi</taxon>
        <taxon>Dikarya</taxon>
        <taxon>Ascomycota</taxon>
        <taxon>Pezizomycotina</taxon>
        <taxon>Lecanoromycetes</taxon>
        <taxon>OSLEUM clade</taxon>
        <taxon>Umbilicariomycetidae</taxon>
        <taxon>Umbilicariales</taxon>
        <taxon>Umbilicariaceae</taxon>
        <taxon>Lasallia</taxon>
    </lineage>
</organism>
<feature type="compositionally biased region" description="Acidic residues" evidence="29">
    <location>
        <begin position="1144"/>
        <end position="1158"/>
    </location>
</feature>
<evidence type="ECO:0000256" key="6">
    <source>
        <dbReference type="ARBA" id="ARBA00007443"/>
    </source>
</evidence>
<keyword evidence="32" id="KW-0675">Receptor</keyword>
<comment type="cofactor">
    <cofactor evidence="1">
        <name>L-ascorbate</name>
        <dbReference type="ChEBI" id="CHEBI:38290"/>
    </cofactor>
</comment>
<evidence type="ECO:0000256" key="28">
    <source>
        <dbReference type="PROSITE-ProRule" id="PRU00339"/>
    </source>
</evidence>
<dbReference type="SMART" id="SM00353">
    <property type="entry name" value="HLH"/>
    <property type="match status" value="1"/>
</dbReference>
<dbReference type="InterPro" id="IPR019734">
    <property type="entry name" value="TPR_rpt"/>
</dbReference>
<feature type="region of interest" description="Disordered" evidence="29">
    <location>
        <begin position="1974"/>
        <end position="1999"/>
    </location>
</feature>
<dbReference type="GO" id="GO:0016558">
    <property type="term" value="P:protein import into peroxisome matrix"/>
    <property type="evidence" value="ECO:0007669"/>
    <property type="project" value="UniProtKB-ARBA"/>
</dbReference>
<dbReference type="SUPFAM" id="SSF48452">
    <property type="entry name" value="TPR-like"/>
    <property type="match status" value="1"/>
</dbReference>
<keyword evidence="22" id="KW-0325">Glycoprotein</keyword>
<keyword evidence="33" id="KW-1185">Reference proteome</keyword>
<feature type="region of interest" description="Disordered" evidence="29">
    <location>
        <begin position="1112"/>
        <end position="1312"/>
    </location>
</feature>
<name>A0A1W5D3M4_9LECA</name>
<feature type="compositionally biased region" description="Low complexity" evidence="29">
    <location>
        <begin position="1793"/>
        <end position="1802"/>
    </location>
</feature>
<dbReference type="Proteomes" id="UP000192927">
    <property type="component" value="Unassembled WGS sequence"/>
</dbReference>
<feature type="domain" description="Fe2OG dioxygenase" evidence="31">
    <location>
        <begin position="750"/>
        <end position="875"/>
    </location>
</feature>
<evidence type="ECO:0000256" key="8">
    <source>
        <dbReference type="ARBA" id="ARBA00022448"/>
    </source>
</evidence>
<dbReference type="GO" id="GO:0005777">
    <property type="term" value="C:peroxisome"/>
    <property type="evidence" value="ECO:0007669"/>
    <property type="project" value="UniProtKB-SubCell"/>
</dbReference>
<dbReference type="PROSITE" id="PS50005">
    <property type="entry name" value="TPR"/>
    <property type="match status" value="2"/>
</dbReference>
<keyword evidence="21" id="KW-0408">Iron</keyword>
<keyword evidence="12" id="KW-0677">Repeat</keyword>